<dbReference type="InterPro" id="IPR029044">
    <property type="entry name" value="Nucleotide-diphossugar_trans"/>
</dbReference>
<organism evidence="4 5">
    <name type="scientific">Phormidesmis priestleyi</name>
    <dbReference type="NCBI Taxonomy" id="268141"/>
    <lineage>
        <taxon>Bacteria</taxon>
        <taxon>Bacillati</taxon>
        <taxon>Cyanobacteriota</taxon>
        <taxon>Cyanophyceae</taxon>
        <taxon>Leptolyngbyales</taxon>
        <taxon>Leptolyngbyaceae</taxon>
        <taxon>Phormidesmis</taxon>
    </lineage>
</organism>
<comment type="caution">
    <text evidence="4">The sequence shown here is derived from an EMBL/GenBank/DDBJ whole genome shotgun (WGS) entry which is preliminary data.</text>
</comment>
<dbReference type="AlphaFoldDB" id="A0A2W4XQB4"/>
<dbReference type="EMBL" id="QBMP01000018">
    <property type="protein sequence ID" value="PZO59633.1"/>
    <property type="molecule type" value="Genomic_DNA"/>
</dbReference>
<keyword evidence="1" id="KW-0808">Transferase</keyword>
<feature type="domain" description="MobA-like NTP transferase" evidence="3">
    <location>
        <begin position="8"/>
        <end position="141"/>
    </location>
</feature>
<proteinExistence type="predicted"/>
<evidence type="ECO:0000256" key="2">
    <source>
        <dbReference type="ARBA" id="ARBA00022695"/>
    </source>
</evidence>
<keyword evidence="2" id="KW-0548">Nucleotidyltransferase</keyword>
<dbReference type="CDD" id="cd04183">
    <property type="entry name" value="GT2_BcE_like"/>
    <property type="match status" value="1"/>
</dbReference>
<sequence>MKIIIPMSGFGERFRRAGYTVPKPLIPLNGKPIIGHVIDMFSQEDEFVFICNQDHIQKFPVVDTLKRYCPDGRVLGIPSHKKGPVYAVIQALDYIDDDEPVIVNYCDFSCYWDYTHFKYWLELSGSDGCVPAYRNFHPHSLHGANYAFIQEKDGWMMQIQEKSPFTANKIAEFASSGTYYFAKGSYIKQFFQAAIDNNVLVNNEYYCSVIYNLMIQAGLKVSVYDLEHFMQWGTPKDLEEFRRWFDLFVRLNHIEQQTEQQTLPGVTLIPLAGRGSRFRQEGYQLPKPLISVSAEPMVVQAVRSLPRTQNYHFVCLEEHLGNSNLKQSLTESFSDADSKVGISGLRDVTDGQARTCVAAMAHIDSRQPLTISACDHAVLFDRDRFNQLWYDTHVDCIVWVAREHPGAVRYPEMYGWVEEENGSITQVSVKQPLQNPEHDPIIIGTFTFKETQIFQLAFERMVERQGMVNGEYYVDTCINDAIALGYKCVIFEVDHYICWGTPNDLKTFEYWQSCFHKWQSHPYRIENDSWIPKSKRRLISQQTSPKLSALPLA</sequence>
<dbReference type="Pfam" id="PF12804">
    <property type="entry name" value="NTP_transf_3"/>
    <property type="match status" value="1"/>
</dbReference>
<gene>
    <name evidence="4" type="ORF">DCF15_03325</name>
</gene>
<evidence type="ECO:0000259" key="3">
    <source>
        <dbReference type="Pfam" id="PF12804"/>
    </source>
</evidence>
<dbReference type="PANTHER" id="PTHR43584">
    <property type="entry name" value="NUCLEOTIDYL TRANSFERASE"/>
    <property type="match status" value="1"/>
</dbReference>
<name>A0A2W4XQB4_9CYAN</name>
<evidence type="ECO:0000313" key="4">
    <source>
        <dbReference type="EMBL" id="PZO59633.1"/>
    </source>
</evidence>
<dbReference type="SUPFAM" id="SSF53448">
    <property type="entry name" value="Nucleotide-diphospho-sugar transferases"/>
    <property type="match status" value="2"/>
</dbReference>
<accession>A0A2W4XQB4</accession>
<evidence type="ECO:0000256" key="1">
    <source>
        <dbReference type="ARBA" id="ARBA00022679"/>
    </source>
</evidence>
<evidence type="ECO:0000313" key="5">
    <source>
        <dbReference type="Proteomes" id="UP000249794"/>
    </source>
</evidence>
<reference evidence="5" key="1">
    <citation type="submission" date="2018-04" db="EMBL/GenBank/DDBJ databases">
        <authorList>
            <person name="Cornet L."/>
        </authorList>
    </citation>
    <scope>NUCLEOTIDE SEQUENCE [LARGE SCALE GENOMIC DNA]</scope>
</reference>
<dbReference type="PANTHER" id="PTHR43584:SF8">
    <property type="entry name" value="N-ACETYLMURAMATE ALPHA-1-PHOSPHATE URIDYLYLTRANSFERASE"/>
    <property type="match status" value="1"/>
</dbReference>
<dbReference type="InterPro" id="IPR050065">
    <property type="entry name" value="GlmU-like"/>
</dbReference>
<dbReference type="GO" id="GO:0016779">
    <property type="term" value="F:nucleotidyltransferase activity"/>
    <property type="evidence" value="ECO:0007669"/>
    <property type="project" value="UniProtKB-KW"/>
</dbReference>
<protein>
    <recommendedName>
        <fullName evidence="3">MobA-like NTP transferase domain-containing protein</fullName>
    </recommendedName>
</protein>
<dbReference type="Proteomes" id="UP000249794">
    <property type="component" value="Unassembled WGS sequence"/>
</dbReference>
<dbReference type="Gene3D" id="3.90.550.10">
    <property type="entry name" value="Spore Coat Polysaccharide Biosynthesis Protein SpsA, Chain A"/>
    <property type="match status" value="2"/>
</dbReference>
<dbReference type="InterPro" id="IPR025877">
    <property type="entry name" value="MobA-like_NTP_Trfase"/>
</dbReference>
<reference evidence="4 5" key="2">
    <citation type="submission" date="2018-06" db="EMBL/GenBank/DDBJ databases">
        <title>Metagenomic assembly of (sub)arctic Cyanobacteria and their associated microbiome from non-axenic cultures.</title>
        <authorList>
            <person name="Baurain D."/>
        </authorList>
    </citation>
    <scope>NUCLEOTIDE SEQUENCE [LARGE SCALE GENOMIC DNA]</scope>
    <source>
        <strain evidence="4">ULC027bin1</strain>
    </source>
</reference>